<evidence type="ECO:0000259" key="2">
    <source>
        <dbReference type="Pfam" id="PF02517"/>
    </source>
</evidence>
<proteinExistence type="predicted"/>
<dbReference type="EMBL" id="SMKO01000044">
    <property type="protein sequence ID" value="TDD04679.1"/>
    <property type="molecule type" value="Genomic_DNA"/>
</dbReference>
<sequence length="318" mass="33920">MTSPAVTSRGTGRDTHPLLTVLLAQLIYAAGLLAGMLLVQALGAMLAGTRPSPPLIAVFAVLQSVVGHAPIFLLLWAWMRFYERRPFAASLGLTWDRLAWRQHAAGFGLGVAFIAGWLASQAAIGNLRVDDTLVVSGMAPAAPAYLLPAFYLGRIVMISIEEILYRGWILRSATTRWGATAGIAISSGAFALFHFAGPLMLIFPLHRFTWVLAANLVLWSVLAALLTLMGGSLWAAMAFHATPLWLATHVFVVAVPGQRPPQLAMVLLSQPRASPLLGEPATAGPFTGLPTTLLLVLLCGAAFAAYRRRGRRVTPVAG</sequence>
<dbReference type="GO" id="GO:0004175">
    <property type="term" value="F:endopeptidase activity"/>
    <property type="evidence" value="ECO:0007669"/>
    <property type="project" value="UniProtKB-ARBA"/>
</dbReference>
<keyword evidence="3" id="KW-0645">Protease</keyword>
<dbReference type="PANTHER" id="PTHR39430">
    <property type="entry name" value="MEMBRANE-ASSOCIATED PROTEASE-RELATED"/>
    <property type="match status" value="1"/>
</dbReference>
<evidence type="ECO:0000313" key="4">
    <source>
        <dbReference type="Proteomes" id="UP000295258"/>
    </source>
</evidence>
<evidence type="ECO:0000313" key="3">
    <source>
        <dbReference type="EMBL" id="TDD04679.1"/>
    </source>
</evidence>
<keyword evidence="3" id="KW-0482">Metalloprotease</keyword>
<comment type="caution">
    <text evidence="3">The sequence shown here is derived from an EMBL/GenBank/DDBJ whole genome shotgun (WGS) entry which is preliminary data.</text>
</comment>
<feature type="transmembrane region" description="Helical" evidence="1">
    <location>
        <begin position="233"/>
        <end position="255"/>
    </location>
</feature>
<protein>
    <submittedName>
        <fullName evidence="3">CPBP family intramembrane metalloprotease</fullName>
    </submittedName>
</protein>
<dbReference type="InterPro" id="IPR003675">
    <property type="entry name" value="Rce1/LyrA-like_dom"/>
</dbReference>
<keyword evidence="4" id="KW-1185">Reference proteome</keyword>
<feature type="domain" description="CAAX prenyl protease 2/Lysostaphin resistance protein A-like" evidence="2">
    <location>
        <begin position="147"/>
        <end position="242"/>
    </location>
</feature>
<feature type="transmembrane region" description="Helical" evidence="1">
    <location>
        <begin position="104"/>
        <end position="124"/>
    </location>
</feature>
<keyword evidence="1" id="KW-0812">Transmembrane</keyword>
<dbReference type="GO" id="GO:0006508">
    <property type="term" value="P:proteolysis"/>
    <property type="evidence" value="ECO:0007669"/>
    <property type="project" value="UniProtKB-KW"/>
</dbReference>
<dbReference type="AlphaFoldDB" id="A0A4R4VGD3"/>
<feature type="transmembrane region" description="Helical" evidence="1">
    <location>
        <begin position="55"/>
        <end position="78"/>
    </location>
</feature>
<accession>A0A4R4VGD3</accession>
<dbReference type="GO" id="GO:0008237">
    <property type="term" value="F:metallopeptidase activity"/>
    <property type="evidence" value="ECO:0007669"/>
    <property type="project" value="UniProtKB-KW"/>
</dbReference>
<feature type="transmembrane region" description="Helical" evidence="1">
    <location>
        <begin position="177"/>
        <end position="196"/>
    </location>
</feature>
<dbReference type="RefSeq" id="WP_132596470.1">
    <property type="nucleotide sequence ID" value="NZ_SMKO01000044.1"/>
</dbReference>
<feature type="transmembrane region" description="Helical" evidence="1">
    <location>
        <begin position="21"/>
        <end position="43"/>
    </location>
</feature>
<dbReference type="Proteomes" id="UP000295258">
    <property type="component" value="Unassembled WGS sequence"/>
</dbReference>
<keyword evidence="1" id="KW-0472">Membrane</keyword>
<dbReference type="PANTHER" id="PTHR39430:SF1">
    <property type="entry name" value="PROTEASE"/>
    <property type="match status" value="1"/>
</dbReference>
<dbReference type="Pfam" id="PF02517">
    <property type="entry name" value="Rce1-like"/>
    <property type="match status" value="1"/>
</dbReference>
<organism evidence="3 4">
    <name type="scientific">Nonomuraea deserti</name>
    <dbReference type="NCBI Taxonomy" id="1848322"/>
    <lineage>
        <taxon>Bacteria</taxon>
        <taxon>Bacillati</taxon>
        <taxon>Actinomycetota</taxon>
        <taxon>Actinomycetes</taxon>
        <taxon>Streptosporangiales</taxon>
        <taxon>Streptosporangiaceae</taxon>
        <taxon>Nonomuraea</taxon>
    </lineage>
</organism>
<keyword evidence="1" id="KW-1133">Transmembrane helix</keyword>
<feature type="transmembrane region" description="Helical" evidence="1">
    <location>
        <begin position="286"/>
        <end position="306"/>
    </location>
</feature>
<dbReference type="GO" id="GO:0080120">
    <property type="term" value="P:CAAX-box protein maturation"/>
    <property type="evidence" value="ECO:0007669"/>
    <property type="project" value="UniProtKB-ARBA"/>
</dbReference>
<gene>
    <name evidence="3" type="ORF">E1292_18550</name>
</gene>
<evidence type="ECO:0000256" key="1">
    <source>
        <dbReference type="SAM" id="Phobius"/>
    </source>
</evidence>
<feature type="transmembrane region" description="Helical" evidence="1">
    <location>
        <begin position="208"/>
        <end position="226"/>
    </location>
</feature>
<keyword evidence="3" id="KW-0378">Hydrolase</keyword>
<name>A0A4R4VGD3_9ACTN</name>
<reference evidence="3 4" key="1">
    <citation type="submission" date="2019-03" db="EMBL/GenBank/DDBJ databases">
        <title>Draft genome sequences of novel Actinobacteria.</title>
        <authorList>
            <person name="Sahin N."/>
            <person name="Ay H."/>
            <person name="Saygin H."/>
        </authorList>
    </citation>
    <scope>NUCLEOTIDE SEQUENCE [LARGE SCALE GENOMIC DNA]</scope>
    <source>
        <strain evidence="3 4">KC310</strain>
    </source>
</reference>
<feature type="transmembrane region" description="Helical" evidence="1">
    <location>
        <begin position="144"/>
        <end position="165"/>
    </location>
</feature>